<accession>A0A0D1JVF3</accession>
<name>A0A0D1JVF3_9LACO</name>
<comment type="caution">
    <text evidence="1">The sequence shown here is derived from an EMBL/GenBank/DDBJ whole genome shotgun (WGS) entry which is preliminary data.</text>
</comment>
<protein>
    <submittedName>
        <fullName evidence="1">Uncharacterized protein</fullName>
    </submittedName>
</protein>
<organism evidence="1 2">
    <name type="scientific">Weissella cibaria</name>
    <dbReference type="NCBI Taxonomy" id="137591"/>
    <lineage>
        <taxon>Bacteria</taxon>
        <taxon>Bacillati</taxon>
        <taxon>Bacillota</taxon>
        <taxon>Bacilli</taxon>
        <taxon>Lactobacillales</taxon>
        <taxon>Lactobacillaceae</taxon>
        <taxon>Weissella</taxon>
    </lineage>
</organism>
<evidence type="ECO:0000313" key="1">
    <source>
        <dbReference type="EMBL" id="KIU25218.1"/>
    </source>
</evidence>
<reference evidence="1 2" key="1">
    <citation type="journal article" date="2015" name="Microbiology (Mosc.)">
        <title>Genomics of the Weissella cibaria species with an examination of its metabolic traits.</title>
        <authorList>
            <person name="Lynch K.M."/>
            <person name="Lucid A."/>
            <person name="Arendt E.K."/>
            <person name="Sleator R.D."/>
            <person name="Lucey B."/>
            <person name="Coffey A."/>
        </authorList>
    </citation>
    <scope>NUCLEOTIDE SEQUENCE [LARGE SCALE GENOMIC DNA]</scope>
    <source>
        <strain evidence="1 2">AB3b</strain>
    </source>
</reference>
<dbReference type="EMBL" id="JWHT01000013">
    <property type="protein sequence ID" value="KIU25218.1"/>
    <property type="molecule type" value="Genomic_DNA"/>
</dbReference>
<proteinExistence type="predicted"/>
<sequence>MRPYGEVLNDIRADKNVSISEIEQFGISKLRWYRFVAGEAELSLKELIDVLTLLTMTFSELAMAVKVPLFRPFSTVSMFATSLDQLKNDVIETEKTVAEAGPDDYGYQVAQMVLYIRENGGYDPTLFASLKKLLLENDSYTIFELNVAGLLAYGLTPEEFMVVYQRFARSITMFNTYLPIDVWGIAMQMHVQAIKKFLVDPKNRNRENTRFILEAIINQPATDDTVELKILRRLAMFVRDDEMLEKPALDDLVKAFLDAAERERAGVVGLAPSDLNSALIWQIYRAERDSFWQPATTDEHFPVYAAGTEVPYFEHFGKLFQWVIQGKHITTATIDRAGVSTYKLYRAYKDPDLLRSDDMTVLMRVLRLLPADLDAVINSQYIDTTHTTWVQYVPELTDPTMYHVMADIALKNYQRLGSRRDLEVSFEYRALDGMANYPGWLSSSAANQLGRAIMDELMSIDVWHDRELRLIKFGLLAIDSLYNIDVWTKQMRKVYENSYEPYRLIENILEALDLATFRAALLGNRELVAYYTLLARDLGREQVRVGSLWLQWRWVMLDYYEWFFDDPTALVSMLSDFIVDYQTLTGNFAMMMRYRSILQALGNQPKIK</sequence>
<evidence type="ECO:0000313" key="2">
    <source>
        <dbReference type="Proteomes" id="UP000032289"/>
    </source>
</evidence>
<dbReference type="Proteomes" id="UP000032289">
    <property type="component" value="Unassembled WGS sequence"/>
</dbReference>
<dbReference type="AlphaFoldDB" id="A0A0D1JVF3"/>
<gene>
    <name evidence="1" type="ORF">ab3b_00604</name>
</gene>
<dbReference type="RefSeq" id="WP_043940800.1">
    <property type="nucleotide sequence ID" value="NZ_JWHT01000013.1"/>
</dbReference>
<dbReference type="PATRIC" id="fig|137591.24.peg.583"/>